<name>A0A834N889_VESPE</name>
<accession>A0A834N889</accession>
<evidence type="ECO:0000256" key="1">
    <source>
        <dbReference type="SAM" id="MobiDB-lite"/>
    </source>
</evidence>
<sequence>MEGETRLTEGGDEGGWQKEEVDEKKEEDRADAEFTSVLRSCLRLSTIRRLVRSKKSKESEKTVRIGQLSETGAADLCLLYNLDAIKSDISGGAVYRDSTKSASATGRVR</sequence>
<feature type="region of interest" description="Disordered" evidence="1">
    <location>
        <begin position="1"/>
        <end position="31"/>
    </location>
</feature>
<keyword evidence="3" id="KW-1185">Reference proteome</keyword>
<evidence type="ECO:0000313" key="3">
    <source>
        <dbReference type="Proteomes" id="UP000600918"/>
    </source>
</evidence>
<evidence type="ECO:0000313" key="2">
    <source>
        <dbReference type="EMBL" id="KAF7399872.1"/>
    </source>
</evidence>
<proteinExistence type="predicted"/>
<dbReference type="EMBL" id="JACSDY010000018">
    <property type="protein sequence ID" value="KAF7399872.1"/>
    <property type="molecule type" value="Genomic_DNA"/>
</dbReference>
<gene>
    <name evidence="2" type="ORF">H0235_015609</name>
</gene>
<organism evidence="2 3">
    <name type="scientific">Vespula pensylvanica</name>
    <name type="common">Western yellow jacket</name>
    <name type="synonym">Wasp</name>
    <dbReference type="NCBI Taxonomy" id="30213"/>
    <lineage>
        <taxon>Eukaryota</taxon>
        <taxon>Metazoa</taxon>
        <taxon>Ecdysozoa</taxon>
        <taxon>Arthropoda</taxon>
        <taxon>Hexapoda</taxon>
        <taxon>Insecta</taxon>
        <taxon>Pterygota</taxon>
        <taxon>Neoptera</taxon>
        <taxon>Endopterygota</taxon>
        <taxon>Hymenoptera</taxon>
        <taxon>Apocrita</taxon>
        <taxon>Aculeata</taxon>
        <taxon>Vespoidea</taxon>
        <taxon>Vespidae</taxon>
        <taxon>Vespinae</taxon>
        <taxon>Vespula</taxon>
    </lineage>
</organism>
<protein>
    <submittedName>
        <fullName evidence="2">Uncharacterized protein</fullName>
    </submittedName>
</protein>
<dbReference type="AlphaFoldDB" id="A0A834N889"/>
<reference evidence="2" key="1">
    <citation type="journal article" date="2020" name="G3 (Bethesda)">
        <title>High-Quality Assemblies for Three Invasive Social Wasps from the &lt;i&gt;Vespula&lt;/i&gt; Genus.</title>
        <authorList>
            <person name="Harrop T.W.R."/>
            <person name="Guhlin J."/>
            <person name="McLaughlin G.M."/>
            <person name="Permina E."/>
            <person name="Stockwell P."/>
            <person name="Gilligan J."/>
            <person name="Le Lec M.F."/>
            <person name="Gruber M.A.M."/>
            <person name="Quinn O."/>
            <person name="Lovegrove M."/>
            <person name="Duncan E.J."/>
            <person name="Remnant E.J."/>
            <person name="Van Eeckhoven J."/>
            <person name="Graham B."/>
            <person name="Knapp R.A."/>
            <person name="Langford K.W."/>
            <person name="Kronenberg Z."/>
            <person name="Press M.O."/>
            <person name="Eacker S.M."/>
            <person name="Wilson-Rankin E.E."/>
            <person name="Purcell J."/>
            <person name="Lester P.J."/>
            <person name="Dearden P.K."/>
        </authorList>
    </citation>
    <scope>NUCLEOTIDE SEQUENCE</scope>
    <source>
        <strain evidence="2">Volc-1</strain>
    </source>
</reference>
<dbReference type="Proteomes" id="UP000600918">
    <property type="component" value="Unassembled WGS sequence"/>
</dbReference>
<comment type="caution">
    <text evidence="2">The sequence shown here is derived from an EMBL/GenBank/DDBJ whole genome shotgun (WGS) entry which is preliminary data.</text>
</comment>